<dbReference type="GeneID" id="94583783"/>
<feature type="compositionally biased region" description="Low complexity" evidence="1">
    <location>
        <begin position="61"/>
        <end position="70"/>
    </location>
</feature>
<reference evidence="2 3" key="1">
    <citation type="journal article" date="2016" name="PLoS ONE">
        <title>Sequence Assembly of Yarrowia lipolytica Strain W29/CLIB89 Shows Transposable Element Diversity.</title>
        <authorList>
            <person name="Magnan C."/>
            <person name="Yu J."/>
            <person name="Chang I."/>
            <person name="Jahn E."/>
            <person name="Kanomata Y."/>
            <person name="Wu J."/>
            <person name="Zeller M."/>
            <person name="Oakes M."/>
            <person name="Baldi P."/>
            <person name="Sandmeyer S."/>
        </authorList>
    </citation>
    <scope>NUCLEOTIDE SEQUENCE [LARGE SCALE GENOMIC DNA]</scope>
    <source>
        <strain evidence="3">CLIB89(W29)</strain>
    </source>
</reference>
<accession>A0A1D8NL00</accession>
<organism evidence="2 3">
    <name type="scientific">Yarrowia lipolytica</name>
    <name type="common">Candida lipolytica</name>
    <dbReference type="NCBI Taxonomy" id="4952"/>
    <lineage>
        <taxon>Eukaryota</taxon>
        <taxon>Fungi</taxon>
        <taxon>Dikarya</taxon>
        <taxon>Ascomycota</taxon>
        <taxon>Saccharomycotina</taxon>
        <taxon>Dipodascomycetes</taxon>
        <taxon>Dipodascales</taxon>
        <taxon>Dipodascales incertae sedis</taxon>
        <taxon>Yarrowia</taxon>
    </lineage>
</organism>
<evidence type="ECO:0000256" key="1">
    <source>
        <dbReference type="SAM" id="MobiDB-lite"/>
    </source>
</evidence>
<evidence type="ECO:0000313" key="3">
    <source>
        <dbReference type="Proteomes" id="UP000182444"/>
    </source>
</evidence>
<dbReference type="RefSeq" id="XP_068139283.1">
    <property type="nucleotide sequence ID" value="XM_068283182.1"/>
</dbReference>
<feature type="compositionally biased region" description="Low complexity" evidence="1">
    <location>
        <begin position="1"/>
        <end position="17"/>
    </location>
</feature>
<dbReference type="EMBL" id="CP017557">
    <property type="protein sequence ID" value="AOW06273.1"/>
    <property type="molecule type" value="Genomic_DNA"/>
</dbReference>
<dbReference type="Proteomes" id="UP000182444">
    <property type="component" value="Chromosome 1E"/>
</dbReference>
<dbReference type="AlphaFoldDB" id="A0A1D8NL00"/>
<gene>
    <name evidence="2" type="ORF">YALI1_E38050g</name>
</gene>
<feature type="region of interest" description="Disordered" evidence="1">
    <location>
        <begin position="1"/>
        <end position="23"/>
    </location>
</feature>
<name>A0A1D8NL00_YARLL</name>
<evidence type="ECO:0000313" key="2">
    <source>
        <dbReference type="EMBL" id="AOW06273.1"/>
    </source>
</evidence>
<sequence>MAHNRQFNVSQQSNNSSTIRRSPDLDIAISSDLDIFTGTRHVPGPTDNYRDYQSILDPMTSSRAPVSARRASFKRHSPMDHSERPSSYSHTNRRSMYTHFEHEEPFIRQVTKGLIVMGGYRDFQSEYTTKVLRPTYEKELLMEHLASHIETINGLIATHSRNLRAKRSFGRRLVSILLFKPPPHNSARFEDASMPCTSSDPFDHLKLPGPLVSYHLPLSQQYYRHLFDMADHVTLHDDVKSMISRGFARAQVLEGSYEDD</sequence>
<protein>
    <submittedName>
        <fullName evidence="2">Uncharacterized protein</fullName>
    </submittedName>
</protein>
<dbReference type="VEuPathDB" id="FungiDB:YALI0_E32087g"/>
<dbReference type="VEuPathDB" id="FungiDB:YALI1_E38050g"/>
<proteinExistence type="predicted"/>
<feature type="region of interest" description="Disordered" evidence="1">
    <location>
        <begin position="60"/>
        <end position="91"/>
    </location>
</feature>